<feature type="compositionally biased region" description="Basic and acidic residues" evidence="2">
    <location>
        <begin position="1361"/>
        <end position="1390"/>
    </location>
</feature>
<evidence type="ECO:0000313" key="3">
    <source>
        <dbReference type="EMBL" id="ORY82721.1"/>
    </source>
</evidence>
<reference evidence="3 4" key="1">
    <citation type="submission" date="2016-08" db="EMBL/GenBank/DDBJ databases">
        <title>A Parts List for Fungal Cellulosomes Revealed by Comparative Genomics.</title>
        <authorList>
            <consortium name="DOE Joint Genome Institute"/>
            <person name="Haitjema C.H."/>
            <person name="Gilmore S.P."/>
            <person name="Henske J.K."/>
            <person name="Solomon K.V."/>
            <person name="De Groot R."/>
            <person name="Kuo A."/>
            <person name="Mondo S.J."/>
            <person name="Salamov A.A."/>
            <person name="Labutti K."/>
            <person name="Zhao Z."/>
            <person name="Chiniquy J."/>
            <person name="Barry K."/>
            <person name="Brewer H.M."/>
            <person name="Purvine S.O."/>
            <person name="Wright A.T."/>
            <person name="Boxma B."/>
            <person name="Van Alen T."/>
            <person name="Hackstein J.H."/>
            <person name="Baker S.E."/>
            <person name="Grigoriev I.V."/>
            <person name="O'Malley M.A."/>
        </authorList>
    </citation>
    <scope>NUCLEOTIDE SEQUENCE [LARGE SCALE GENOMIC DNA]</scope>
    <source>
        <strain evidence="3 4">G1</strain>
    </source>
</reference>
<feature type="compositionally biased region" description="Basic and acidic residues" evidence="2">
    <location>
        <begin position="643"/>
        <end position="656"/>
    </location>
</feature>
<comment type="caution">
    <text evidence="3">The sequence shown here is derived from an EMBL/GenBank/DDBJ whole genome shotgun (WGS) entry which is preliminary data.</text>
</comment>
<keyword evidence="1" id="KW-0175">Coiled coil</keyword>
<evidence type="ECO:0000256" key="1">
    <source>
        <dbReference type="SAM" id="Coils"/>
    </source>
</evidence>
<evidence type="ECO:0008006" key="5">
    <source>
        <dbReference type="Google" id="ProtNLM"/>
    </source>
</evidence>
<dbReference type="STRING" id="1754190.A0A1Y2FFM4"/>
<feature type="compositionally biased region" description="Basic and acidic residues" evidence="2">
    <location>
        <begin position="88"/>
        <end position="99"/>
    </location>
</feature>
<name>A0A1Y2FFM4_9FUNG</name>
<feature type="compositionally biased region" description="Low complexity" evidence="2">
    <location>
        <begin position="620"/>
        <end position="642"/>
    </location>
</feature>
<feature type="region of interest" description="Disordered" evidence="2">
    <location>
        <begin position="1346"/>
        <end position="1390"/>
    </location>
</feature>
<evidence type="ECO:0000313" key="4">
    <source>
        <dbReference type="Proteomes" id="UP000193920"/>
    </source>
</evidence>
<dbReference type="OrthoDB" id="199400at2759"/>
<evidence type="ECO:0000256" key="2">
    <source>
        <dbReference type="SAM" id="MobiDB-lite"/>
    </source>
</evidence>
<dbReference type="PANTHER" id="PTHR46788">
    <property type="entry name" value="EF-HAND CALCIUM-BINDING DOMAIN-CONTAINING PROTEIN 5"/>
    <property type="match status" value="1"/>
</dbReference>
<dbReference type="EMBL" id="MCOG01000008">
    <property type="protein sequence ID" value="ORY82721.1"/>
    <property type="molecule type" value="Genomic_DNA"/>
</dbReference>
<feature type="coiled-coil region" evidence="1">
    <location>
        <begin position="765"/>
        <end position="792"/>
    </location>
</feature>
<dbReference type="CDD" id="cd22968">
    <property type="entry name" value="DD_EFCAB5"/>
    <property type="match status" value="1"/>
</dbReference>
<proteinExistence type="predicted"/>
<sequence>MDPENSQVYDENLNQEEIIDNNGDYDNHNDEEELIANENIINSDINENIDENINEKSNITDKDNSGNNENNILSQSVTFTSGSNFSNNKDEENSNKNDNLDESNSYQNENEYTRIVDIENEPVLKQLNNVKNENINEVSKLKGSKPNLYSISSNSKIAHSNHELYMNIVQKRYQLGDSSHEKKHRNPITEEIINIETKEEYQNDISSTSKESIHYHLQDPLTSKNFGKKEKIRYIESNIVNDEPVSISGMTYDELKKKSDRWLDSSYLNNEKYKKNHEVDMNNLSVQILAQEFLINENVDLETRAYLLESVFPLLCVSLEKLLVEIDRRKIIENDEEPSEFVVERSHNAVPRDVPFDSINWLAQYLYRNNPKYSNYSDITSTPYLKSIKSVTTTLQAKLFEMNINQKALERADELAKKREEERQQKIIEALYIEKKRTYTNLLKTLYKQWVKKLWRSENNPYLTNFEILDCLMSIESLYQSVKETDDMKGKLKKLVDNAINKFDNLIQIQIKEEKEEKRRRSEEIKLEEIIDLDDFQQEVIRDNNEMIAEIDINETINVENSNNENMDKQSSNENINDKSNDDINNNINDAINNEASKDIKSKESDNNIIDEENNHKNNQDNINNYENLNNEKTNSDNVNNENENKRSNEEKKEDTNIIDNKTVTESIKDMSNRVVHISQDEFAELFLNSIIEWKIEEVSLLISLINEHVKLEESEMNRIYQIICGLPGIMLLGNEWKIFIETNSEKLEMPQSFVDNPNEIVNQSESEGNKIAEMENENQNEEADSSEILKHKINEKIILALKGNIKIANDVCKIIVSNHHAKNLVKQNTEENDKMESNNLNNESDVKQESMDITPRFIKNVTDLMEYFKDETLINTSEKYLDEDYEENKGVSKFQLFIKNLISTYSPKVVLFILYQINCLKLLEIEEAKRQEIRRREEEILQRRIKKIKLIYNHEDKDGNGNVLVKQLNTIFENVPSSVGDMEFLKYPLEVQDMFVYLKIPVMARALLTKTITEQEFVDHFLNVCASLTPDHFDIVLQLILESLGINSENENKENEKGGEDENEELSVREKDQNEVLKMIWNLMKDPEADISQICDLGLTWTVDTIAKYNTTGQLVGDVVVNESVVDYTNSEDQDEKVSTQLVYISADNTGKESKENIDKQFSILNNPASSILEAFKSNKIKIVDCNESMSEDENTLKDSLMLNVPFYGKDVKSPVGVLSFKLKPNLKDNNEGTDVTKDSTLEFSKDDINFIKSVGKVLGYAIEHIAHRERSNAILESCSTYLLDLLKNSNVNLYLVEKVPSRSAIENIGKKKNKVSTYDDDSDSDQSFSNEDYTFVMYVSNKPTEEEKKNISKKNSKKKTTEKNSKNKEKFQKSEKDNVLKKVSKNDKNRNVLMESINTNTIVTRPDSESKEETVTTIPIVDQMNQCIGMISMNTKLAENDPSFIEDINELKRLATLIADAMALAEQENKNNAKPLLYAETISEQLRRKLFFPKLLLLKARENLSKIDAKSIAELKSYRVPPTIIHKIICCILYMFGYSPKQVESWQDTTKYINQDLLRRMQQYDSTAKQKSLIFKRIKSIIKKYIKIMILKNNHLFQPNACMIGY</sequence>
<dbReference type="Proteomes" id="UP000193920">
    <property type="component" value="Unassembled WGS sequence"/>
</dbReference>
<dbReference type="PANTHER" id="PTHR46788:SF1">
    <property type="entry name" value="EF-HAND CALCIUM-BINDING DOMAIN-CONTAINING PROTEIN 5"/>
    <property type="match status" value="1"/>
</dbReference>
<keyword evidence="4" id="KW-1185">Reference proteome</keyword>
<feature type="compositionally biased region" description="Low complexity" evidence="2">
    <location>
        <begin position="583"/>
        <end position="595"/>
    </location>
</feature>
<feature type="region of interest" description="Disordered" evidence="2">
    <location>
        <begin position="78"/>
        <end position="108"/>
    </location>
</feature>
<gene>
    <name evidence="3" type="ORF">LY90DRAFT_663896</name>
</gene>
<dbReference type="Gene3D" id="1.20.920.60">
    <property type="match status" value="1"/>
</dbReference>
<feature type="region of interest" description="Disordered" evidence="2">
    <location>
        <begin position="1051"/>
        <end position="1070"/>
    </location>
</feature>
<feature type="region of interest" description="Disordered" evidence="2">
    <location>
        <begin position="1"/>
        <end position="29"/>
    </location>
</feature>
<feature type="compositionally biased region" description="Basic and acidic residues" evidence="2">
    <location>
        <begin position="596"/>
        <end position="606"/>
    </location>
</feature>
<protein>
    <recommendedName>
        <fullName evidence="5">EF-hand domain-containing protein</fullName>
    </recommendedName>
</protein>
<organism evidence="3 4">
    <name type="scientific">Neocallimastix californiae</name>
    <dbReference type="NCBI Taxonomy" id="1754190"/>
    <lineage>
        <taxon>Eukaryota</taxon>
        <taxon>Fungi</taxon>
        <taxon>Fungi incertae sedis</taxon>
        <taxon>Chytridiomycota</taxon>
        <taxon>Chytridiomycota incertae sedis</taxon>
        <taxon>Neocallimastigomycetes</taxon>
        <taxon>Neocallimastigales</taxon>
        <taxon>Neocallimastigaceae</taxon>
        <taxon>Neocallimastix</taxon>
    </lineage>
</organism>
<accession>A0A1Y2FFM4</accession>
<feature type="region of interest" description="Disordered" evidence="2">
    <location>
        <begin position="559"/>
        <end position="658"/>
    </location>
</feature>